<dbReference type="SMART" id="SM00771">
    <property type="entry name" value="ZipA_C"/>
    <property type="match status" value="1"/>
</dbReference>
<organism evidence="12 13">
    <name type="scientific">Thiobacter aerophilum</name>
    <dbReference type="NCBI Taxonomy" id="3121275"/>
    <lineage>
        <taxon>Bacteria</taxon>
        <taxon>Pseudomonadati</taxon>
        <taxon>Pseudomonadota</taxon>
        <taxon>Betaproteobacteria</taxon>
        <taxon>Burkholderiales</taxon>
        <taxon>Thiobacteraceae</taxon>
        <taxon>Thiobacter</taxon>
    </lineage>
</organism>
<accession>A0ABV0EAP1</accession>
<dbReference type="EMBL" id="JBAJEX010000001">
    <property type="protein sequence ID" value="MEO1765715.1"/>
    <property type="molecule type" value="Genomic_DNA"/>
</dbReference>
<evidence type="ECO:0000256" key="10">
    <source>
        <dbReference type="SAM" id="MobiDB-lite"/>
    </source>
</evidence>
<comment type="subcellular location">
    <subcellularLocation>
        <location evidence="9">Cell inner membrane</location>
        <topology evidence="9">Single-pass type I membrane protein</topology>
    </subcellularLocation>
</comment>
<keyword evidence="1 9" id="KW-1003">Cell membrane</keyword>
<feature type="domain" description="ZipA C-terminal FtsZ-binding" evidence="11">
    <location>
        <begin position="216"/>
        <end position="342"/>
    </location>
</feature>
<evidence type="ECO:0000256" key="2">
    <source>
        <dbReference type="ARBA" id="ARBA00022519"/>
    </source>
</evidence>
<dbReference type="Proteomes" id="UP001482231">
    <property type="component" value="Unassembled WGS sequence"/>
</dbReference>
<evidence type="ECO:0000256" key="4">
    <source>
        <dbReference type="ARBA" id="ARBA00022692"/>
    </source>
</evidence>
<dbReference type="RefSeq" id="WP_347306115.1">
    <property type="nucleotide sequence ID" value="NZ_JBAJEX010000001.1"/>
</dbReference>
<keyword evidence="13" id="KW-1185">Reference proteome</keyword>
<keyword evidence="4 9" id="KW-0812">Transmembrane</keyword>
<dbReference type="PANTHER" id="PTHR38685">
    <property type="entry name" value="CELL DIVISION PROTEIN ZIPA"/>
    <property type="match status" value="1"/>
</dbReference>
<keyword evidence="5" id="KW-1133">Transmembrane helix</keyword>
<keyword evidence="3 8" id="KW-0132">Cell division</keyword>
<comment type="caution">
    <text evidence="12">The sequence shown here is derived from an EMBL/GenBank/DDBJ whole genome shotgun (WGS) entry which is preliminary data.</text>
</comment>
<comment type="function">
    <text evidence="8">Essential cell division protein that stabilizes the FtsZ protofilaments by cross-linking them and that serves as a cytoplasmic membrane anchor for the Z ring. Also required for the recruitment to the septal ring of downstream cell division proteins.</text>
</comment>
<evidence type="ECO:0000256" key="6">
    <source>
        <dbReference type="ARBA" id="ARBA00023136"/>
    </source>
</evidence>
<reference evidence="12 13" key="1">
    <citation type="submission" date="2024-02" db="EMBL/GenBank/DDBJ databases">
        <title>New thermophilic sulfur-oxidizing bacteria from a hot springs of the Uzon caldera (Kamchatka, Russia).</title>
        <authorList>
            <person name="Dukat A.M."/>
            <person name="Elcheninov A.G."/>
            <person name="Frolov E.N."/>
        </authorList>
    </citation>
    <scope>NUCLEOTIDE SEQUENCE [LARGE SCALE GENOMIC DNA]</scope>
    <source>
        <strain evidence="12 13">AK1</strain>
    </source>
</reference>
<dbReference type="InterPro" id="IPR007449">
    <property type="entry name" value="ZipA_FtsZ-bd_C"/>
</dbReference>
<dbReference type="GO" id="GO:0051301">
    <property type="term" value="P:cell division"/>
    <property type="evidence" value="ECO:0007669"/>
    <property type="project" value="UniProtKB-KW"/>
</dbReference>
<dbReference type="PANTHER" id="PTHR38685:SF1">
    <property type="entry name" value="CELL DIVISION PROTEIN ZIPA"/>
    <property type="match status" value="1"/>
</dbReference>
<comment type="similarity">
    <text evidence="8">Belongs to the ZipA family.</text>
</comment>
<dbReference type="InterPro" id="IPR036765">
    <property type="entry name" value="ZipA_FtsZ-bd_C_sf"/>
</dbReference>
<feature type="region of interest" description="Disordered" evidence="10">
    <location>
        <begin position="56"/>
        <end position="93"/>
    </location>
</feature>
<sequence>MNDLQLSLLALGALVILGVVAYNAWQERRFRKLAQERFQAQRDDVLFGATRLGKTPSQTRIEPTVSPALAPGEPEVLREPAHPPATPPADAEWPPEVDRAIACVARLELAEPQVGQTVKAALATDMPWDKPCTWYGRTPGGEWMAVAEARESAEFAVVVGALQLADRAGAVTAETVDRFLHQAQEAAARLMAVAQLPEKAATLEAARALDEFCADVDVLVGVNVVAVGQASFPGTQLRALAEAAGLRLSADGTFQYRDEQNNVLYALANQEPAPFEAATLRQFSTHGVTLLFDVPRVAGGLKVFDQMMQFARHLADTLHGTLVDDNLRPLSDEGVAKIRQQLLALYAKMDARGIPAGSAQALRLFS</sequence>
<evidence type="ECO:0000256" key="3">
    <source>
        <dbReference type="ARBA" id="ARBA00022618"/>
    </source>
</evidence>
<protein>
    <recommendedName>
        <fullName evidence="8">Cell division protein ZipA</fullName>
    </recommendedName>
</protein>
<gene>
    <name evidence="12" type="ORF">V6E02_00565</name>
</gene>
<name>A0ABV0EAP1_9BURK</name>
<keyword evidence="6 9" id="KW-0472">Membrane</keyword>
<evidence type="ECO:0000256" key="5">
    <source>
        <dbReference type="ARBA" id="ARBA00022989"/>
    </source>
</evidence>
<evidence type="ECO:0000256" key="7">
    <source>
        <dbReference type="ARBA" id="ARBA00023306"/>
    </source>
</evidence>
<evidence type="ECO:0000256" key="1">
    <source>
        <dbReference type="ARBA" id="ARBA00022475"/>
    </source>
</evidence>
<dbReference type="Gene3D" id="3.30.1400.10">
    <property type="entry name" value="ZipA, C-terminal FtsZ-binding domain"/>
    <property type="match status" value="1"/>
</dbReference>
<dbReference type="Pfam" id="PF04354">
    <property type="entry name" value="ZipA_C"/>
    <property type="match status" value="1"/>
</dbReference>
<evidence type="ECO:0000256" key="9">
    <source>
        <dbReference type="RuleBase" id="RU003613"/>
    </source>
</evidence>
<evidence type="ECO:0000313" key="13">
    <source>
        <dbReference type="Proteomes" id="UP001482231"/>
    </source>
</evidence>
<dbReference type="InterPro" id="IPR011919">
    <property type="entry name" value="Cell_div_ZipA"/>
</dbReference>
<evidence type="ECO:0000256" key="8">
    <source>
        <dbReference type="RuleBase" id="RU003612"/>
    </source>
</evidence>
<keyword evidence="7 8" id="KW-0131">Cell cycle</keyword>
<proteinExistence type="inferred from homology"/>
<evidence type="ECO:0000259" key="11">
    <source>
        <dbReference type="SMART" id="SM00771"/>
    </source>
</evidence>
<dbReference type="SUPFAM" id="SSF64383">
    <property type="entry name" value="Cell-division protein ZipA, C-terminal domain"/>
    <property type="match status" value="1"/>
</dbReference>
<keyword evidence="2 9" id="KW-0997">Cell inner membrane</keyword>
<evidence type="ECO:0000313" key="12">
    <source>
        <dbReference type="EMBL" id="MEO1765715.1"/>
    </source>
</evidence>